<evidence type="ECO:0000256" key="2">
    <source>
        <dbReference type="SAM" id="Phobius"/>
    </source>
</evidence>
<feature type="transmembrane region" description="Helical" evidence="2">
    <location>
        <begin position="143"/>
        <end position="166"/>
    </location>
</feature>
<keyword evidence="2" id="KW-1133">Transmembrane helix</keyword>
<dbReference type="AlphaFoldDB" id="A0A2S2E604"/>
<dbReference type="PANTHER" id="PTHR34219:SF8">
    <property type="entry name" value="PEPSY DOMAIN-CONTAINING PROTEIN"/>
    <property type="match status" value="1"/>
</dbReference>
<dbReference type="Proteomes" id="UP000245728">
    <property type="component" value="Chromosome"/>
</dbReference>
<sequence length="382" mass="43839">MRKQLFKLHGWLGLISLLPFLLICLTGSLLVFKQELDGLLMPEVAEITPGQKRLDYNVLIERINLQLTDYELGSWEVFNNSTEADRLYVIKQGTDIWHKAHLNPYTGELLSEPTAGGHYLTDWLLDLHYTLLLNDIDGLDEHLGLLITSTFAIFLIFLGISGLIIYRKFWKRLFTLRWNQRLLVVFSDLHKMVGTLASPILLILGITGGYYTISMYVHETLEHADGAEHHKITERLYNDQLDFQQLFTQADQYIEGFELTYIVMPFEPDLPITLYGRVPSGNPLLSNYASVINFDGTTGDHQLSYDIRQQGIGAKIIDSFRRLHFGTFAGITSKLIWCVMGLAPLLLGGTGTYLWFKRRQKRHGRRRQRRTGSAFRQKSVSQ</sequence>
<dbReference type="EMBL" id="CP029347">
    <property type="protein sequence ID" value="AWL13081.1"/>
    <property type="molecule type" value="Genomic_DNA"/>
</dbReference>
<feature type="transmembrane region" description="Helical" evidence="2">
    <location>
        <begin position="193"/>
        <end position="213"/>
    </location>
</feature>
<gene>
    <name evidence="3" type="ORF">HMF8227_02629</name>
</gene>
<keyword evidence="2" id="KW-0472">Membrane</keyword>
<name>A0A2S2E604_9ALTE</name>
<evidence type="ECO:0000313" key="3">
    <source>
        <dbReference type="EMBL" id="AWL13081.1"/>
    </source>
</evidence>
<accession>A0A2S2E604</accession>
<reference evidence="3 4" key="1">
    <citation type="submission" date="2018-05" db="EMBL/GenBank/DDBJ databases">
        <title>Salinimonas sp. HMF8227 Genome sequencing and assembly.</title>
        <authorList>
            <person name="Kang H."/>
            <person name="Kang J."/>
            <person name="Cha I."/>
            <person name="Kim H."/>
            <person name="Joh K."/>
        </authorList>
    </citation>
    <scope>NUCLEOTIDE SEQUENCE [LARGE SCALE GENOMIC DNA]</scope>
    <source>
        <strain evidence="3 4">HMF8227</strain>
    </source>
</reference>
<organism evidence="3 4">
    <name type="scientific">Saliniradius amylolyticus</name>
    <dbReference type="NCBI Taxonomy" id="2183582"/>
    <lineage>
        <taxon>Bacteria</taxon>
        <taxon>Pseudomonadati</taxon>
        <taxon>Pseudomonadota</taxon>
        <taxon>Gammaproteobacteria</taxon>
        <taxon>Alteromonadales</taxon>
        <taxon>Alteromonadaceae</taxon>
        <taxon>Saliniradius</taxon>
    </lineage>
</organism>
<dbReference type="RefSeq" id="WP_109340601.1">
    <property type="nucleotide sequence ID" value="NZ_CP029347.1"/>
</dbReference>
<dbReference type="KEGG" id="salh:HMF8227_02629"/>
<dbReference type="InterPro" id="IPR005625">
    <property type="entry name" value="PepSY-ass_TM"/>
</dbReference>
<proteinExistence type="predicted"/>
<protein>
    <recommendedName>
        <fullName evidence="5">Cellulose-binding protein</fullName>
    </recommendedName>
</protein>
<dbReference type="PANTHER" id="PTHR34219">
    <property type="entry name" value="IRON-REGULATED INNER MEMBRANE PROTEIN-RELATED"/>
    <property type="match status" value="1"/>
</dbReference>
<evidence type="ECO:0000313" key="4">
    <source>
        <dbReference type="Proteomes" id="UP000245728"/>
    </source>
</evidence>
<evidence type="ECO:0008006" key="5">
    <source>
        <dbReference type="Google" id="ProtNLM"/>
    </source>
</evidence>
<dbReference type="Pfam" id="PF03929">
    <property type="entry name" value="PepSY_TM"/>
    <property type="match status" value="1"/>
</dbReference>
<keyword evidence="4" id="KW-1185">Reference proteome</keyword>
<keyword evidence="2" id="KW-0812">Transmembrane</keyword>
<feature type="region of interest" description="Disordered" evidence="1">
    <location>
        <begin position="363"/>
        <end position="382"/>
    </location>
</feature>
<feature type="transmembrane region" description="Helical" evidence="2">
    <location>
        <begin position="12"/>
        <end position="32"/>
    </location>
</feature>
<evidence type="ECO:0000256" key="1">
    <source>
        <dbReference type="SAM" id="MobiDB-lite"/>
    </source>
</evidence>
<dbReference type="OrthoDB" id="9776609at2"/>
<feature type="transmembrane region" description="Helical" evidence="2">
    <location>
        <begin position="334"/>
        <end position="356"/>
    </location>
</feature>